<reference evidence="2 3" key="1">
    <citation type="submission" date="2023-03" db="EMBL/GenBank/DDBJ databases">
        <title>High recombination rates correlate with genetic variation in Cardiocondyla obscurior ants.</title>
        <authorList>
            <person name="Errbii M."/>
        </authorList>
    </citation>
    <scope>NUCLEOTIDE SEQUENCE [LARGE SCALE GENOMIC DNA]</scope>
    <source>
        <strain evidence="2">Alpha-2009</strain>
        <tissue evidence="2">Whole body</tissue>
    </source>
</reference>
<dbReference type="Proteomes" id="UP001430953">
    <property type="component" value="Unassembled WGS sequence"/>
</dbReference>
<evidence type="ECO:0000313" key="3">
    <source>
        <dbReference type="Proteomes" id="UP001430953"/>
    </source>
</evidence>
<evidence type="ECO:0000256" key="1">
    <source>
        <dbReference type="SAM" id="Phobius"/>
    </source>
</evidence>
<feature type="transmembrane region" description="Helical" evidence="1">
    <location>
        <begin position="12"/>
        <end position="35"/>
    </location>
</feature>
<protein>
    <submittedName>
        <fullName evidence="2">Uncharacterized protein</fullName>
    </submittedName>
</protein>
<evidence type="ECO:0000313" key="2">
    <source>
        <dbReference type="EMBL" id="KAL0132053.1"/>
    </source>
</evidence>
<dbReference type="AlphaFoldDB" id="A0AAW2GXM3"/>
<proteinExistence type="predicted"/>
<keyword evidence="3" id="KW-1185">Reference proteome</keyword>
<keyword evidence="1" id="KW-0812">Transmembrane</keyword>
<dbReference type="EMBL" id="JADYXP020000001">
    <property type="protein sequence ID" value="KAL0132053.1"/>
    <property type="molecule type" value="Genomic_DNA"/>
</dbReference>
<organism evidence="2 3">
    <name type="scientific">Cardiocondyla obscurior</name>
    <dbReference type="NCBI Taxonomy" id="286306"/>
    <lineage>
        <taxon>Eukaryota</taxon>
        <taxon>Metazoa</taxon>
        <taxon>Ecdysozoa</taxon>
        <taxon>Arthropoda</taxon>
        <taxon>Hexapoda</taxon>
        <taxon>Insecta</taxon>
        <taxon>Pterygota</taxon>
        <taxon>Neoptera</taxon>
        <taxon>Endopterygota</taxon>
        <taxon>Hymenoptera</taxon>
        <taxon>Apocrita</taxon>
        <taxon>Aculeata</taxon>
        <taxon>Formicoidea</taxon>
        <taxon>Formicidae</taxon>
        <taxon>Myrmicinae</taxon>
        <taxon>Cardiocondyla</taxon>
    </lineage>
</organism>
<accession>A0AAW2GXM3</accession>
<name>A0AAW2GXM3_9HYME</name>
<comment type="caution">
    <text evidence="2">The sequence shown here is derived from an EMBL/GenBank/DDBJ whole genome shotgun (WGS) entry which is preliminary data.</text>
</comment>
<sequence>MRRFIRHDILIVRYNTIVSYCQAPLFFFLFFFLTYKYNDCRLAILWCDRNFCGRETSGLEMFDSLTDRWCKTVYDCMQNIDFVYRVFLRQKDLMRLFQVRYLSINNCEQVITNCYILGC</sequence>
<keyword evidence="1" id="KW-1133">Transmembrane helix</keyword>
<gene>
    <name evidence="2" type="ORF">PUN28_000077</name>
</gene>
<keyword evidence="1" id="KW-0472">Membrane</keyword>